<keyword evidence="1" id="KW-1133">Transmembrane helix</keyword>
<feature type="transmembrane region" description="Helical" evidence="1">
    <location>
        <begin position="139"/>
        <end position="157"/>
    </location>
</feature>
<dbReference type="Proteomes" id="UP000732298">
    <property type="component" value="Unassembled WGS sequence"/>
</dbReference>
<dbReference type="SUPFAM" id="SSF51294">
    <property type="entry name" value="Hedgehog/intein (Hint) domain"/>
    <property type="match status" value="1"/>
</dbReference>
<reference evidence="3" key="1">
    <citation type="submission" date="2020-07" db="EMBL/GenBank/DDBJ databases">
        <title>Huge and variable diversity of episymbiotic CPR bacteria and DPANN archaea in groundwater ecosystems.</title>
        <authorList>
            <person name="He C.Y."/>
            <person name="Keren R."/>
            <person name="Whittaker M."/>
            <person name="Farag I.F."/>
            <person name="Doudna J."/>
            <person name="Cate J.H.D."/>
            <person name="Banfield J.F."/>
        </authorList>
    </citation>
    <scope>NUCLEOTIDE SEQUENCE</scope>
    <source>
        <strain evidence="3">NC_groundwater_1296_Ag_S-0.2um_52_80</strain>
    </source>
</reference>
<keyword evidence="1" id="KW-0472">Membrane</keyword>
<gene>
    <name evidence="3" type="ORF">HY544_04065</name>
</gene>
<organism evidence="3 4">
    <name type="scientific">Candidatus Iainarchaeum sp</name>
    <dbReference type="NCBI Taxonomy" id="3101447"/>
    <lineage>
        <taxon>Archaea</taxon>
        <taxon>Candidatus Iainarchaeota</taxon>
        <taxon>Candidatus Iainarchaeia</taxon>
        <taxon>Candidatus Iainarchaeales</taxon>
        <taxon>Candidatus Iainarchaeaceae</taxon>
        <taxon>Candidatus Iainarchaeum</taxon>
    </lineage>
</organism>
<sequence length="343" mass="38107">MPDFLKLSSTKDVPVPKLLLEQIVGQENAAELIRKAAVQRRNVLLVGLPGTGKSMIAKAMSEIMPVQKLLDVLVYPNDEDQNNPAVKSVKAGDGQRILEQARLESRAQDDNMRVIGIILPMGWFLLSYVIWALKLVPDVVYAATLILGGFLMIGFALGSQMRMKVGIVVPKLLVNNAGKKVAPFFEATGARAGALLGDVRHDPLQCHYGFNELYIKLKNKKEGNSAPEFMKKPFAELWDEMRQKYPKEIIKVEKGYEAIMLPAEEKIYTLGYKNGKPVLSRILSLNRRSHEGELVDISLGQKKISLTPEHKVDVSDAEKEAAKISAGDRLIKLIREQLLAIAK</sequence>
<dbReference type="EMBL" id="JACQPB010000039">
    <property type="protein sequence ID" value="MBI4210652.1"/>
    <property type="molecule type" value="Genomic_DNA"/>
</dbReference>
<proteinExistence type="predicted"/>
<evidence type="ECO:0000313" key="3">
    <source>
        <dbReference type="EMBL" id="MBI4210652.1"/>
    </source>
</evidence>
<evidence type="ECO:0000259" key="2">
    <source>
        <dbReference type="Pfam" id="PF01078"/>
    </source>
</evidence>
<dbReference type="InterPro" id="IPR027417">
    <property type="entry name" value="P-loop_NTPase"/>
</dbReference>
<evidence type="ECO:0000256" key="1">
    <source>
        <dbReference type="SAM" id="Phobius"/>
    </source>
</evidence>
<dbReference type="SUPFAM" id="SSF52540">
    <property type="entry name" value="P-loop containing nucleoside triphosphate hydrolases"/>
    <property type="match status" value="1"/>
</dbReference>
<comment type="caution">
    <text evidence="3">The sequence shown here is derived from an EMBL/GenBank/DDBJ whole genome shotgun (WGS) entry which is preliminary data.</text>
</comment>
<name>A0A8T3YLH9_9ARCH</name>
<protein>
    <submittedName>
        <fullName evidence="3">ATP-binding protein</fullName>
    </submittedName>
</protein>
<dbReference type="InterPro" id="IPR000523">
    <property type="entry name" value="Mg_chelatse_chII-like_cat_dom"/>
</dbReference>
<dbReference type="Pfam" id="PF01078">
    <property type="entry name" value="Mg_chelatase"/>
    <property type="match status" value="1"/>
</dbReference>
<dbReference type="Gene3D" id="2.170.16.10">
    <property type="entry name" value="Hedgehog/Intein (Hint) domain"/>
    <property type="match status" value="1"/>
</dbReference>
<dbReference type="InterPro" id="IPR036844">
    <property type="entry name" value="Hint_dom_sf"/>
</dbReference>
<evidence type="ECO:0000313" key="4">
    <source>
        <dbReference type="Proteomes" id="UP000732298"/>
    </source>
</evidence>
<keyword evidence="3" id="KW-0067">ATP-binding</keyword>
<dbReference type="GO" id="GO:0005524">
    <property type="term" value="F:ATP binding"/>
    <property type="evidence" value="ECO:0007669"/>
    <property type="project" value="UniProtKB-KW"/>
</dbReference>
<feature type="domain" description="Magnesium chelatase ChlI-like catalytic" evidence="2">
    <location>
        <begin position="20"/>
        <end position="68"/>
    </location>
</feature>
<accession>A0A8T3YLH9</accession>
<feature type="transmembrane region" description="Helical" evidence="1">
    <location>
        <begin position="114"/>
        <end position="133"/>
    </location>
</feature>
<dbReference type="AlphaFoldDB" id="A0A8T3YLH9"/>
<keyword evidence="1" id="KW-0812">Transmembrane</keyword>
<keyword evidence="3" id="KW-0547">Nucleotide-binding</keyword>
<dbReference type="Gene3D" id="3.40.50.300">
    <property type="entry name" value="P-loop containing nucleotide triphosphate hydrolases"/>
    <property type="match status" value="1"/>
</dbReference>